<dbReference type="InterPro" id="IPR050783">
    <property type="entry name" value="Oxylipin_biosynth_metab"/>
</dbReference>
<reference evidence="8 9" key="1">
    <citation type="journal article" date="2008" name="PLoS Genet.">
        <title>Genomic islands in the pathogenic filamentous fungus Aspergillus fumigatus.</title>
        <authorList>
            <person name="Fedorova N.D."/>
            <person name="Khaldi N."/>
            <person name="Joardar V.S."/>
            <person name="Maiti R."/>
            <person name="Amedeo P."/>
            <person name="Anderson M.J."/>
            <person name="Crabtree J."/>
            <person name="Silva J.C."/>
            <person name="Badger J.H."/>
            <person name="Albarraq A."/>
            <person name="Angiuoli S."/>
            <person name="Bussey H."/>
            <person name="Bowyer P."/>
            <person name="Cotty P.J."/>
            <person name="Dyer P.S."/>
            <person name="Egan A."/>
            <person name="Galens K."/>
            <person name="Fraser-Liggett C.M."/>
            <person name="Haas B.J."/>
            <person name="Inman J.M."/>
            <person name="Kent R."/>
            <person name="Lemieux S."/>
            <person name="Malavazi I."/>
            <person name="Orvis J."/>
            <person name="Roemer T."/>
            <person name="Ronning C.M."/>
            <person name="Sundaram J.P."/>
            <person name="Sutton G."/>
            <person name="Turner G."/>
            <person name="Venter J.C."/>
            <person name="White O.R."/>
            <person name="Whitty B.R."/>
            <person name="Youngman P."/>
            <person name="Wolfe K.H."/>
            <person name="Goldman G.H."/>
            <person name="Wortman J.R."/>
            <person name="Jiang B."/>
            <person name="Denning D.W."/>
            <person name="Nierman W.C."/>
        </authorList>
    </citation>
    <scope>NUCLEOTIDE SEQUENCE [LARGE SCALE GENOMIC DNA]</scope>
    <source>
        <strain evidence="9">ATCC 1007 / CBS 513.65 / DSM 816 / NCTC 3887 / NRRL 1</strain>
    </source>
</reference>
<feature type="region of interest" description="Disordered" evidence="7">
    <location>
        <begin position="1"/>
        <end position="61"/>
    </location>
</feature>
<feature type="compositionally biased region" description="Low complexity" evidence="7">
    <location>
        <begin position="25"/>
        <end position="34"/>
    </location>
</feature>
<evidence type="ECO:0000313" key="9">
    <source>
        <dbReference type="Proteomes" id="UP000006701"/>
    </source>
</evidence>
<dbReference type="PANTHER" id="PTHR11903">
    <property type="entry name" value="PROSTAGLANDIN G/H SYNTHASE"/>
    <property type="match status" value="1"/>
</dbReference>
<dbReference type="OrthoDB" id="823504at2759"/>
<keyword evidence="6" id="KW-0349">Heme</keyword>
<keyword evidence="9" id="KW-1185">Reference proteome</keyword>
<dbReference type="EMBL" id="DS027056">
    <property type="protein sequence ID" value="EAW09782.1"/>
    <property type="molecule type" value="Genomic_DNA"/>
</dbReference>
<keyword evidence="5 6" id="KW-0408">Iron</keyword>
<dbReference type="Proteomes" id="UP000006701">
    <property type="component" value="Unassembled WGS sequence"/>
</dbReference>
<dbReference type="InterPro" id="IPR036396">
    <property type="entry name" value="Cyt_P450_sf"/>
</dbReference>
<dbReference type="PROSITE" id="PS50292">
    <property type="entry name" value="PEROXIDASE_3"/>
    <property type="match status" value="1"/>
</dbReference>
<dbReference type="InterPro" id="IPR037120">
    <property type="entry name" value="Haem_peroxidase_sf_animal"/>
</dbReference>
<feature type="binding site" description="axial binding residue" evidence="6">
    <location>
        <position position="426"/>
    </location>
    <ligand>
        <name>heme b</name>
        <dbReference type="ChEBI" id="CHEBI:60344"/>
    </ligand>
    <ligandPart>
        <name>Fe</name>
        <dbReference type="ChEBI" id="CHEBI:18248"/>
    </ligandPart>
</feature>
<dbReference type="InterPro" id="IPR034812">
    <property type="entry name" value="Ppo-like_N"/>
</dbReference>
<dbReference type="InterPro" id="IPR019791">
    <property type="entry name" value="Haem_peroxidase_animal"/>
</dbReference>
<evidence type="ECO:0000256" key="2">
    <source>
        <dbReference type="ARBA" id="ARBA00022723"/>
    </source>
</evidence>
<dbReference type="GO" id="GO:0051213">
    <property type="term" value="F:dioxygenase activity"/>
    <property type="evidence" value="ECO:0007669"/>
    <property type="project" value="UniProtKB-KW"/>
</dbReference>
<proteinExistence type="predicted"/>
<dbReference type="SUPFAM" id="SSF48113">
    <property type="entry name" value="Heme-dependent peroxidases"/>
    <property type="match status" value="1"/>
</dbReference>
<dbReference type="GO" id="GO:0004497">
    <property type="term" value="F:monooxygenase activity"/>
    <property type="evidence" value="ECO:0007669"/>
    <property type="project" value="InterPro"/>
</dbReference>
<dbReference type="Gene3D" id="1.10.630.10">
    <property type="entry name" value="Cytochrome P450"/>
    <property type="match status" value="1"/>
</dbReference>
<dbReference type="HOGENOM" id="CLU_002329_1_0_1"/>
<dbReference type="GeneID" id="4703505"/>
<keyword evidence="4" id="KW-0560">Oxidoreductase</keyword>
<dbReference type="FunFam" id="1.10.640.10:FF:000005">
    <property type="entry name" value="Fatty acid oxygenase"/>
    <property type="match status" value="1"/>
</dbReference>
<dbReference type="Gene3D" id="1.10.640.10">
    <property type="entry name" value="Haem peroxidase domain superfamily, animal type"/>
    <property type="match status" value="1"/>
</dbReference>
<dbReference type="GO" id="GO:0005506">
    <property type="term" value="F:iron ion binding"/>
    <property type="evidence" value="ECO:0007669"/>
    <property type="project" value="InterPro"/>
</dbReference>
<feature type="compositionally biased region" description="Basic and acidic residues" evidence="7">
    <location>
        <begin position="40"/>
        <end position="58"/>
    </location>
</feature>
<evidence type="ECO:0000256" key="7">
    <source>
        <dbReference type="SAM" id="MobiDB-lite"/>
    </source>
</evidence>
<keyword evidence="2 6" id="KW-0479">Metal-binding</keyword>
<evidence type="ECO:0000256" key="3">
    <source>
        <dbReference type="ARBA" id="ARBA00022964"/>
    </source>
</evidence>
<gene>
    <name evidence="8" type="ORF">ACLA_039980</name>
</gene>
<dbReference type="STRING" id="344612.A1CKV8"/>
<dbReference type="GO" id="GO:0006979">
    <property type="term" value="P:response to oxidative stress"/>
    <property type="evidence" value="ECO:0007669"/>
    <property type="project" value="InterPro"/>
</dbReference>
<keyword evidence="3" id="KW-0223">Dioxygenase</keyword>
<dbReference type="eggNOG" id="KOG2408">
    <property type="taxonomic scope" value="Eukaryota"/>
</dbReference>
<organism evidence="8 9">
    <name type="scientific">Aspergillus clavatus (strain ATCC 1007 / CBS 513.65 / DSM 816 / NCTC 3887 / NRRL 1 / QM 1276 / 107)</name>
    <dbReference type="NCBI Taxonomy" id="344612"/>
    <lineage>
        <taxon>Eukaryota</taxon>
        <taxon>Fungi</taxon>
        <taxon>Dikarya</taxon>
        <taxon>Ascomycota</taxon>
        <taxon>Pezizomycotina</taxon>
        <taxon>Eurotiomycetes</taxon>
        <taxon>Eurotiomycetidae</taxon>
        <taxon>Eurotiales</taxon>
        <taxon>Aspergillaceae</taxon>
        <taxon>Aspergillus</taxon>
        <taxon>Aspergillus subgen. Fumigati</taxon>
    </lineage>
</organism>
<evidence type="ECO:0000313" key="8">
    <source>
        <dbReference type="EMBL" id="EAW09782.1"/>
    </source>
</evidence>
<dbReference type="SUPFAM" id="SSF48264">
    <property type="entry name" value="Cytochrome P450"/>
    <property type="match status" value="1"/>
</dbReference>
<dbReference type="GO" id="GO:0004601">
    <property type="term" value="F:peroxidase activity"/>
    <property type="evidence" value="ECO:0007669"/>
    <property type="project" value="UniProtKB-KW"/>
</dbReference>
<sequence length="1117" mass="125822">MLRRFSSTFNKKKGDREPKQNGVATTTTTTTPTTNKRYSKVPEGHKSSSEEERNEKKGGAVSPFEKYASVLHASRTPIPNQTGDGAYLEHEHTTSLLQDARHLGFKDLATLKEVIKNKATGQLVDDKTMLMERVIQLVSSLPHNSKHREELTHSFLDELWGSLPHPPLSYMGSEYAYRSADGSNNNPTLPWLGAANTAYARTIAPLIIQPGGLPDPGLVFDTLFARQSFKPHPNNVSSLFFDWASLIIHDIFQTDYRNPHVNKTSGYLDLSILYGDVQEEQNLIRTFEGGRLKTDSFSEPRLQAFPAACCVLLVMLNRFHNHVVEQLAAINENGRFTQPRDGLPEDQAKKAWEKYDEDLFQTGRLITCGLYINITLYDYLRTIVNLNRTNSTWCLDPRAQMEGNNTTPSGLGNQCSVEFNLAYRWHSAISANDEKWTEKIYEDLMGKPASEVSMTELLMGLGKYEAGLSKDPSQRTFAGLERQADGRFRDEDLVNILTGAIEDVAGSFGARNVPKVLKNVEVLGILQSRKWNVGSLNEFRKFFGLKPYETFEEINSDPDVAESLRSLYDHPDFVELYPGIVSEEAKEPMIPGVGIAPTYTISRAVLSDAVALVRGDRYYTIDYNARNLTNWGYSEVRYDLSINQGCVFYKLATRAFPDWFKSDSIYAHYPMTIPSENRKIMKNLGREAHYSYDRPQYIPPPVDLLSYPSAKLVAEQRKDFHTVWADTVEFVFGKASKNFKLSEDTAFIERQRETISKLLSQDEWQRNVKEFYEEITTGLLEEKTRRFAGINQVDITRDIGNLVPVIFASNLFSLPLRSKENSRGIFTEHEMFNVLAVLYNCIYFDIDKTKSFPLHHASQAVGEQLGKAVEANVKSLGGSSLLSGILGGSRDNKNALKEYGAHMTKQLLENGLGASEITWSQILPTVIAMVPSQAQAFTQIIDFYLSKEGSKYLPEIQRLAREESKESDEQLLRYCMEAIRLNKTSGAYREARTSLTVTEETGQVTLQPGDKVFVGFAKANRDPSVFPDPSEVRLDRPLDAYINHSLGPHGFLSKETSQIALTAMLRAVGRLNNLRRAPGAQGEVKKVPIADGYSAYLREDHGSYSVFPTTFRVHYDV</sequence>
<evidence type="ECO:0000256" key="1">
    <source>
        <dbReference type="ARBA" id="ARBA00022559"/>
    </source>
</evidence>
<dbReference type="PRINTS" id="PR00457">
    <property type="entry name" value="ANPEROXIDASE"/>
</dbReference>
<dbReference type="GO" id="GO:0016705">
    <property type="term" value="F:oxidoreductase activity, acting on paired donors, with incorporation or reduction of molecular oxygen"/>
    <property type="evidence" value="ECO:0007669"/>
    <property type="project" value="InterPro"/>
</dbReference>
<evidence type="ECO:0000256" key="6">
    <source>
        <dbReference type="PIRSR" id="PIRSR619791-2"/>
    </source>
</evidence>
<dbReference type="PANTHER" id="PTHR11903:SF13">
    <property type="entry name" value="LINOLEATE 10R-LIPOXYGENASE"/>
    <property type="match status" value="1"/>
</dbReference>
<accession>A1CKV8</accession>
<dbReference type="OMA" id="RHYTIDY"/>
<evidence type="ECO:0000256" key="5">
    <source>
        <dbReference type="ARBA" id="ARBA00023004"/>
    </source>
</evidence>
<dbReference type="CDD" id="cd09817">
    <property type="entry name" value="linoleate_diol_synthase_like"/>
    <property type="match status" value="1"/>
</dbReference>
<dbReference type="KEGG" id="act:ACLA_039980"/>
<dbReference type="InterPro" id="IPR010255">
    <property type="entry name" value="Haem_peroxidase_sf"/>
</dbReference>
<evidence type="ECO:0000256" key="4">
    <source>
        <dbReference type="ARBA" id="ARBA00023002"/>
    </source>
</evidence>
<name>A1CKV8_ASPCL</name>
<dbReference type="FunFam" id="1.10.630.10:FF:000058">
    <property type="entry name" value="Fatty acid oxygenase"/>
    <property type="match status" value="1"/>
</dbReference>
<dbReference type="CDD" id="cd20612">
    <property type="entry name" value="CYP_LDS-like_C"/>
    <property type="match status" value="1"/>
</dbReference>
<keyword evidence="1 8" id="KW-0575">Peroxidase</keyword>
<dbReference type="VEuPathDB" id="FungiDB:ACLA_039980"/>
<protein>
    <submittedName>
        <fullName evidence="8">Animal haem peroxidase family protein</fullName>
    </submittedName>
</protein>
<dbReference type="Pfam" id="PF03098">
    <property type="entry name" value="An_peroxidase"/>
    <property type="match status" value="2"/>
</dbReference>
<dbReference type="AlphaFoldDB" id="A1CKV8"/>
<dbReference type="PeroxiBase" id="5299">
    <property type="entry name" value="AclLDS03"/>
</dbReference>
<dbReference type="GO" id="GO:0020037">
    <property type="term" value="F:heme binding"/>
    <property type="evidence" value="ECO:0007669"/>
    <property type="project" value="InterPro"/>
</dbReference>
<dbReference type="RefSeq" id="XP_001271208.1">
    <property type="nucleotide sequence ID" value="XM_001271207.1"/>
</dbReference>